<comment type="caution">
    <text evidence="8">The sequence shown here is derived from an EMBL/GenBank/DDBJ whole genome shotgun (WGS) entry which is preliminary data.</text>
</comment>
<feature type="transmembrane region" description="Helical" evidence="6">
    <location>
        <begin position="312"/>
        <end position="335"/>
    </location>
</feature>
<dbReference type="GO" id="GO:0005886">
    <property type="term" value="C:plasma membrane"/>
    <property type="evidence" value="ECO:0007669"/>
    <property type="project" value="UniProtKB-SubCell"/>
</dbReference>
<evidence type="ECO:0000313" key="8">
    <source>
        <dbReference type="EMBL" id="MBL7632864.1"/>
    </source>
</evidence>
<feature type="transmembrane region" description="Helical" evidence="6">
    <location>
        <begin position="20"/>
        <end position="43"/>
    </location>
</feature>
<gene>
    <name evidence="8" type="ORF">I7412_38060</name>
</gene>
<feature type="domain" description="ABC3 transporter permease C-terminal" evidence="7">
    <location>
        <begin position="718"/>
        <end position="822"/>
    </location>
</feature>
<dbReference type="EMBL" id="JAEACQ010000353">
    <property type="protein sequence ID" value="MBL7632864.1"/>
    <property type="molecule type" value="Genomic_DNA"/>
</dbReference>
<dbReference type="InterPro" id="IPR003838">
    <property type="entry name" value="ABC3_permease_C"/>
</dbReference>
<organism evidence="8 9">
    <name type="scientific">Frankia nepalensis</name>
    <dbReference type="NCBI Taxonomy" id="1836974"/>
    <lineage>
        <taxon>Bacteria</taxon>
        <taxon>Bacillati</taxon>
        <taxon>Actinomycetota</taxon>
        <taxon>Actinomycetes</taxon>
        <taxon>Frankiales</taxon>
        <taxon>Frankiaceae</taxon>
        <taxon>Frankia</taxon>
    </lineage>
</organism>
<reference evidence="8" key="1">
    <citation type="submission" date="2020-12" db="EMBL/GenBank/DDBJ databases">
        <title>Genomic characterization of non-nitrogen-fixing Frankia strains.</title>
        <authorList>
            <person name="Carlos-Shanley C."/>
            <person name="Guerra T."/>
            <person name="Hahn D."/>
        </authorList>
    </citation>
    <scope>NUCLEOTIDE SEQUENCE</scope>
    <source>
        <strain evidence="8">CN6</strain>
    </source>
</reference>
<feature type="transmembrane region" description="Helical" evidence="6">
    <location>
        <begin position="714"/>
        <end position="736"/>
    </location>
</feature>
<protein>
    <submittedName>
        <fullName evidence="8">ABC transporter permease</fullName>
    </submittedName>
</protein>
<proteinExistence type="predicted"/>
<comment type="subcellular location">
    <subcellularLocation>
        <location evidence="1">Cell membrane</location>
        <topology evidence="1">Multi-pass membrane protein</topology>
    </subcellularLocation>
</comment>
<evidence type="ECO:0000256" key="5">
    <source>
        <dbReference type="ARBA" id="ARBA00023136"/>
    </source>
</evidence>
<evidence type="ECO:0000256" key="4">
    <source>
        <dbReference type="ARBA" id="ARBA00022989"/>
    </source>
</evidence>
<evidence type="ECO:0000259" key="7">
    <source>
        <dbReference type="Pfam" id="PF02687"/>
    </source>
</evidence>
<feature type="transmembrane region" description="Helical" evidence="6">
    <location>
        <begin position="801"/>
        <end position="827"/>
    </location>
</feature>
<keyword evidence="2" id="KW-1003">Cell membrane</keyword>
<keyword evidence="3 6" id="KW-0812">Transmembrane</keyword>
<accession>A0A937URH3</accession>
<evidence type="ECO:0000313" key="9">
    <source>
        <dbReference type="Proteomes" id="UP000604475"/>
    </source>
</evidence>
<keyword evidence="9" id="KW-1185">Reference proteome</keyword>
<sequence length="838" mass="85674">MDDPAPREPDGPSGGAAGPARAAATQLLLGARLAVAGGGSAWLRTALTGLGVGLGVALLLVAASVPAILAARADRHEARDWEWAVSPARGDTTMQVRDYRTETGGIRVSGLVLRPEGTRPPVPPGLSAVPGPGEMAVSPALARLLDSAGDGSSLAARLPFHRVATIGRDGLSGPNELFVYIGAPAGSELRSSNSSTVARIDRFGVAGPSEGPLPAALMMLVIVIVAVLLLPIGAFTAAAVRFGGEARDRQLAAVRLLGADPAMARRIAAGGALASAAAGCLAGAALFVVGRACAQRFTLFGASVFTDDIRPVPALVALVLAAVPASAVAVTLFALRGVVVEPFGVVRRAPTTRRRLWWRLAMPAIGIALVLPVDLDGPFGAGPQAQLAAGVVLTLLGVTVLLPWLVEAAVRRLGAGPISWQLAVRRLQLDSATTVRSVAAVSVAVAGAIALQMVFTVAEQAFVRPDGTRDSLVAVEVDGSTDGRAAPTLARSVTGIEGTTGAVGFAKGYATSVEPIGGNPGYGGLGTVLTVADCPTLRQLARISSCADGDVFLAAAPYSPQGWWSYGPAGPTADDGSPPLVLDPEQIADPATRQLLDSTSEPVLPGPGVRLVVGDPPPVEGDAPDPDRPVWTIPATAVVTRTNHPMYDGVLATPGAVPTAVVTALRPTAVVDVDRRVPGALDRLTDAAARVDPLMTTMAFGDLVLDPRFGQIRLSLYVGIVVVLGLIGASLLVTVVEQLRERRRVLAVLVAFGTRRSTLAASVLWQTAVPMVLGVGLATGVGLGLGSALLHLVDWSPTFDWAHVATVAAATVAVVAGVTVASLPVLWRLMRPAGLRAE</sequence>
<keyword evidence="4 6" id="KW-1133">Transmembrane helix</keyword>
<evidence type="ECO:0000256" key="1">
    <source>
        <dbReference type="ARBA" id="ARBA00004651"/>
    </source>
</evidence>
<feature type="transmembrane region" description="Helical" evidence="6">
    <location>
        <begin position="435"/>
        <end position="455"/>
    </location>
</feature>
<dbReference type="Proteomes" id="UP000604475">
    <property type="component" value="Unassembled WGS sequence"/>
</dbReference>
<evidence type="ECO:0000256" key="6">
    <source>
        <dbReference type="SAM" id="Phobius"/>
    </source>
</evidence>
<dbReference type="Pfam" id="PF02687">
    <property type="entry name" value="FtsX"/>
    <property type="match status" value="1"/>
</dbReference>
<feature type="transmembrane region" description="Helical" evidence="6">
    <location>
        <begin position="356"/>
        <end position="373"/>
    </location>
</feature>
<feature type="transmembrane region" description="Helical" evidence="6">
    <location>
        <begin position="215"/>
        <end position="240"/>
    </location>
</feature>
<keyword evidence="5 6" id="KW-0472">Membrane</keyword>
<feature type="transmembrane region" description="Helical" evidence="6">
    <location>
        <begin position="267"/>
        <end position="292"/>
    </location>
</feature>
<feature type="transmembrane region" description="Helical" evidence="6">
    <location>
        <begin position="385"/>
        <end position="406"/>
    </location>
</feature>
<evidence type="ECO:0000256" key="2">
    <source>
        <dbReference type="ARBA" id="ARBA00022475"/>
    </source>
</evidence>
<name>A0A937URH3_9ACTN</name>
<feature type="transmembrane region" description="Helical" evidence="6">
    <location>
        <begin position="763"/>
        <end position="789"/>
    </location>
</feature>
<dbReference type="AlphaFoldDB" id="A0A937URH3"/>
<feature type="transmembrane region" description="Helical" evidence="6">
    <location>
        <begin position="50"/>
        <end position="71"/>
    </location>
</feature>
<evidence type="ECO:0000256" key="3">
    <source>
        <dbReference type="ARBA" id="ARBA00022692"/>
    </source>
</evidence>